<comment type="catalytic activity">
    <reaction evidence="11">
        <text>N-terminal L-seryl-[histone H4] + acetyl-CoA = N-terminal N(alpha)-acetyl-L-seryl-[histone H4] + CoA + H(+)</text>
        <dbReference type="Rhea" id="RHEA:50596"/>
        <dbReference type="Rhea" id="RHEA-COMP:12740"/>
        <dbReference type="Rhea" id="RHEA-COMP:12743"/>
        <dbReference type="ChEBI" id="CHEBI:15378"/>
        <dbReference type="ChEBI" id="CHEBI:57287"/>
        <dbReference type="ChEBI" id="CHEBI:57288"/>
        <dbReference type="ChEBI" id="CHEBI:64738"/>
        <dbReference type="ChEBI" id="CHEBI:83690"/>
        <dbReference type="EC" id="2.3.1.257"/>
    </reaction>
</comment>
<dbReference type="InterPro" id="IPR039949">
    <property type="entry name" value="NAA40"/>
</dbReference>
<evidence type="ECO:0000256" key="12">
    <source>
        <dbReference type="SAM" id="MobiDB-lite"/>
    </source>
</evidence>
<evidence type="ECO:0000256" key="3">
    <source>
        <dbReference type="ARBA" id="ARBA00008870"/>
    </source>
</evidence>
<dbReference type="SUPFAM" id="SSF55729">
    <property type="entry name" value="Acyl-CoA N-acyltransferases (Nat)"/>
    <property type="match status" value="1"/>
</dbReference>
<sequence length="245" mass="28438">MGRKSTKGKEKRLARKEEQLRLSASKTVVDKANSLKDPLEPFVAFQKYNNNGLQCDLYIKKVSELDTSTTDWAFGLTKKNMQHKYENCSWGWSDGKKREELLDDTAWYLVALSHDGHPIGFSHFRFDIDEGIEVLYCYELQLENVIHRRGLGKFMMQILELIAFTNNMRKVVLTVLKNNSHSNFFKAINYRLDESSPMDDEDDVFPYEILSKINKKLALTNPLPVHDKPHHGHSHHQHQCCPGHH</sequence>
<keyword evidence="14" id="KW-1185">Reference proteome</keyword>
<dbReference type="Gene3D" id="3.40.630.30">
    <property type="match status" value="1"/>
</dbReference>
<feature type="domain" description="N-acetyltransferase" evidence="13">
    <location>
        <begin position="63"/>
        <end position="212"/>
    </location>
</feature>
<dbReference type="PANTHER" id="PTHR20531:SF1">
    <property type="entry name" value="N-ALPHA-ACETYLTRANSFERASE 40"/>
    <property type="match status" value="1"/>
</dbReference>
<evidence type="ECO:0000313" key="14">
    <source>
        <dbReference type="Proteomes" id="UP000695000"/>
    </source>
</evidence>
<evidence type="ECO:0000259" key="13">
    <source>
        <dbReference type="PROSITE" id="PS51186"/>
    </source>
</evidence>
<keyword evidence="7" id="KW-0808">Transferase</keyword>
<evidence type="ECO:0000256" key="1">
    <source>
        <dbReference type="ARBA" id="ARBA00004123"/>
    </source>
</evidence>
<dbReference type="InterPro" id="IPR016181">
    <property type="entry name" value="Acyl_CoA_acyltransferase"/>
</dbReference>
<evidence type="ECO:0000313" key="15">
    <source>
        <dbReference type="RefSeq" id="XP_017782101.1"/>
    </source>
</evidence>
<proteinExistence type="inferred from homology"/>
<feature type="compositionally biased region" description="Basic residues" evidence="12">
    <location>
        <begin position="228"/>
        <end position="245"/>
    </location>
</feature>
<name>A0ABM1N5K1_NICVS</name>
<evidence type="ECO:0000256" key="11">
    <source>
        <dbReference type="ARBA" id="ARBA00049524"/>
    </source>
</evidence>
<dbReference type="CDD" id="cd04301">
    <property type="entry name" value="NAT_SF"/>
    <property type="match status" value="1"/>
</dbReference>
<keyword evidence="9" id="KW-0012">Acyltransferase</keyword>
<comment type="catalytic activity">
    <reaction evidence="10">
        <text>N-terminal L-seryl-[histone H2A] + acetyl-CoA = N-terminal N(alpha)-acetyl-L-seryl-[histone H2A] + CoA + H(+)</text>
        <dbReference type="Rhea" id="RHEA:50600"/>
        <dbReference type="Rhea" id="RHEA-COMP:12742"/>
        <dbReference type="Rhea" id="RHEA-COMP:12744"/>
        <dbReference type="ChEBI" id="CHEBI:15378"/>
        <dbReference type="ChEBI" id="CHEBI:57287"/>
        <dbReference type="ChEBI" id="CHEBI:57288"/>
        <dbReference type="ChEBI" id="CHEBI:64738"/>
        <dbReference type="ChEBI" id="CHEBI:83690"/>
        <dbReference type="EC" id="2.3.1.257"/>
    </reaction>
</comment>
<dbReference type="PANTHER" id="PTHR20531">
    <property type="entry name" value="N-ALPHA-ACETYLTRANSFERASE 40"/>
    <property type="match status" value="1"/>
</dbReference>
<dbReference type="InterPro" id="IPR000182">
    <property type="entry name" value="GNAT_dom"/>
</dbReference>
<dbReference type="Pfam" id="PF00583">
    <property type="entry name" value="Acetyltransf_1"/>
    <property type="match status" value="1"/>
</dbReference>
<evidence type="ECO:0000256" key="6">
    <source>
        <dbReference type="ARBA" id="ARBA00022490"/>
    </source>
</evidence>
<organism evidence="14 15">
    <name type="scientific">Nicrophorus vespilloides</name>
    <name type="common">Boreal carrion beetle</name>
    <dbReference type="NCBI Taxonomy" id="110193"/>
    <lineage>
        <taxon>Eukaryota</taxon>
        <taxon>Metazoa</taxon>
        <taxon>Ecdysozoa</taxon>
        <taxon>Arthropoda</taxon>
        <taxon>Hexapoda</taxon>
        <taxon>Insecta</taxon>
        <taxon>Pterygota</taxon>
        <taxon>Neoptera</taxon>
        <taxon>Endopterygota</taxon>
        <taxon>Coleoptera</taxon>
        <taxon>Polyphaga</taxon>
        <taxon>Staphyliniformia</taxon>
        <taxon>Silphidae</taxon>
        <taxon>Nicrophorinae</taxon>
        <taxon>Nicrophorus</taxon>
    </lineage>
</organism>
<evidence type="ECO:0000256" key="2">
    <source>
        <dbReference type="ARBA" id="ARBA00004496"/>
    </source>
</evidence>
<protein>
    <recommendedName>
        <fullName evidence="5">N-alpha-acetyltransferase 40</fullName>
        <ecNumber evidence="4">2.3.1.257</ecNumber>
    </recommendedName>
</protein>
<dbReference type="GeneID" id="108566624"/>
<evidence type="ECO:0000256" key="9">
    <source>
        <dbReference type="ARBA" id="ARBA00023315"/>
    </source>
</evidence>
<feature type="region of interest" description="Disordered" evidence="12">
    <location>
        <begin position="224"/>
        <end position="245"/>
    </location>
</feature>
<evidence type="ECO:0000256" key="7">
    <source>
        <dbReference type="ARBA" id="ARBA00022679"/>
    </source>
</evidence>
<comment type="subcellular location">
    <subcellularLocation>
        <location evidence="2">Cytoplasm</location>
    </subcellularLocation>
    <subcellularLocation>
        <location evidence="1">Nucleus</location>
    </subcellularLocation>
</comment>
<dbReference type="EC" id="2.3.1.257" evidence="4"/>
<accession>A0ABM1N5K1</accession>
<dbReference type="PROSITE" id="PS51186">
    <property type="entry name" value="GNAT"/>
    <property type="match status" value="1"/>
</dbReference>
<reference evidence="15" key="1">
    <citation type="submission" date="2025-08" db="UniProtKB">
        <authorList>
            <consortium name="RefSeq"/>
        </authorList>
    </citation>
    <scope>IDENTIFICATION</scope>
    <source>
        <tissue evidence="15">Whole Larva</tissue>
    </source>
</reference>
<comment type="similarity">
    <text evidence="3">Belongs to the acetyltransferase family. NAA40 subfamily.</text>
</comment>
<evidence type="ECO:0000256" key="4">
    <source>
        <dbReference type="ARBA" id="ARBA00012950"/>
    </source>
</evidence>
<keyword evidence="6" id="KW-0963">Cytoplasm</keyword>
<dbReference type="Proteomes" id="UP000695000">
    <property type="component" value="Unplaced"/>
</dbReference>
<evidence type="ECO:0000256" key="10">
    <source>
        <dbReference type="ARBA" id="ARBA00047821"/>
    </source>
</evidence>
<evidence type="ECO:0000256" key="5">
    <source>
        <dbReference type="ARBA" id="ARBA00015043"/>
    </source>
</evidence>
<gene>
    <name evidence="15" type="primary">LOC108566624</name>
</gene>
<dbReference type="RefSeq" id="XP_017782101.1">
    <property type="nucleotide sequence ID" value="XM_017926612.1"/>
</dbReference>
<keyword evidence="8" id="KW-0539">Nucleus</keyword>
<evidence type="ECO:0000256" key="8">
    <source>
        <dbReference type="ARBA" id="ARBA00023242"/>
    </source>
</evidence>